<keyword evidence="4 5" id="KW-0472">Membrane</keyword>
<dbReference type="SUPFAM" id="SSF52058">
    <property type="entry name" value="L domain-like"/>
    <property type="match status" value="2"/>
</dbReference>
<dbReference type="InterPro" id="IPR036941">
    <property type="entry name" value="Rcpt_L-dom_sf"/>
</dbReference>
<accession>A0A1I7UE25</accession>
<reference evidence="8" key="1">
    <citation type="submission" date="2016-11" db="UniProtKB">
        <authorList>
            <consortium name="WormBaseParasite"/>
        </authorList>
    </citation>
    <scope>IDENTIFICATION</scope>
</reference>
<organism evidence="7 8">
    <name type="scientific">Caenorhabditis tropicalis</name>
    <dbReference type="NCBI Taxonomy" id="1561998"/>
    <lineage>
        <taxon>Eukaryota</taxon>
        <taxon>Metazoa</taxon>
        <taxon>Ecdysozoa</taxon>
        <taxon>Nematoda</taxon>
        <taxon>Chromadorea</taxon>
        <taxon>Rhabditida</taxon>
        <taxon>Rhabditina</taxon>
        <taxon>Rhabditomorpha</taxon>
        <taxon>Rhabditoidea</taxon>
        <taxon>Rhabditidae</taxon>
        <taxon>Peloderinae</taxon>
        <taxon>Caenorhabditis</taxon>
    </lineage>
</organism>
<dbReference type="GO" id="GO:0016020">
    <property type="term" value="C:membrane"/>
    <property type="evidence" value="ECO:0007669"/>
    <property type="project" value="UniProtKB-SubCell"/>
</dbReference>
<evidence type="ECO:0000256" key="4">
    <source>
        <dbReference type="ARBA" id="ARBA00023136"/>
    </source>
</evidence>
<evidence type="ECO:0000256" key="5">
    <source>
        <dbReference type="SAM" id="Phobius"/>
    </source>
</evidence>
<dbReference type="eggNOG" id="ENOG502RT5B">
    <property type="taxonomic scope" value="Eukaryota"/>
</dbReference>
<keyword evidence="3 5" id="KW-1133">Transmembrane helix</keyword>
<dbReference type="InterPro" id="IPR000494">
    <property type="entry name" value="Rcpt_L-dom"/>
</dbReference>
<feature type="transmembrane region" description="Helical" evidence="5">
    <location>
        <begin position="599"/>
        <end position="619"/>
    </location>
</feature>
<dbReference type="Proteomes" id="UP000095282">
    <property type="component" value="Unplaced"/>
</dbReference>
<name>A0A1I7UE25_9PELO</name>
<evidence type="ECO:0000256" key="2">
    <source>
        <dbReference type="ARBA" id="ARBA00022692"/>
    </source>
</evidence>
<dbReference type="PANTHER" id="PTHR47321:SF1">
    <property type="entry name" value="G-PROTEIN COUPLED RECEPTORS FAMILY 1 PROFILE DOMAIN-CONTAINING PROTEIN-RELATED"/>
    <property type="match status" value="1"/>
</dbReference>
<sequence length="744" mass="85005">MAFGMRKSVRECDGIYISSNAQLKNADALSNVISWNPSIWHIYDNPKLNFGPLCGIGLEKLVIDLDVYGNLRDCECKAVLLHLFSLPYYSNCTTIIGGANKGLKISGFSDSKDLSSVLSLKNLTSTVEIYETSFENLSFLGGIEEIGLEATNAWNIILIRDNPELRRLGFDSLKKLTPENGQFFANIPNNHPDLCLSTNELQVLAYHFVTLRFDFLSICQDLYRKDGEKTCIFGDLNTMDAGCQHVIGDVVIDSGNEKNAWKLENMTNVYGSLTVEETEEMEELKFAARLRQVAALRFDRHHPMIRFNYNKNLRSVSLPSMKSAPYPYDDDQIIEIYGNSMDIFKYQKECLLFQKLVRTAVKYNKKSCDKLPTGGTLITNYTDDFIYDTDPLNKGHLDTRDYLFDKSLIDVYQSIIDHLKTTYNICAFINLFVNLPHFLILLQKEMRSNIVYIVMIGICISDITHSIGKITQVTVGWLFQDVCPGVYPFYYIMVDVMARCSQIMSRRSSSALALFIVAFRAFSVAFPMQNSITMTTGIVIVTFIMIICISWSSLYYFLTNIVKQTQCPDLFIGRQPSWVMYIHDTFGKSEGMLRVIDGYMALFVSLLYVFVAFGLVVAVSRARRRRKSLKNEKSSSNTQALVIMMAMFMFISESTYGALFLLSSFFFVDFEERTYLEQLEVFAMTLSMINSIAHCLICFAMSSQYRDVVMRLWNHLYIQRPSSLLNPVPVFKGRDDQIIVYFII</sequence>
<dbReference type="AlphaFoldDB" id="A0A1I7UE25"/>
<evidence type="ECO:0000259" key="6">
    <source>
        <dbReference type="PROSITE" id="PS50262"/>
    </source>
</evidence>
<feature type="transmembrane region" description="Helical" evidence="5">
    <location>
        <begin position="538"/>
        <end position="558"/>
    </location>
</feature>
<feature type="transmembrane region" description="Helical" evidence="5">
    <location>
        <begin position="681"/>
        <end position="701"/>
    </location>
</feature>
<protein>
    <submittedName>
        <fullName evidence="8">G_PROTEIN_RECEP_F1_2 domain-containing protein</fullName>
    </submittedName>
</protein>
<dbReference type="STRING" id="1561998.A0A1I7UE25"/>
<dbReference type="InterPro" id="IPR019427">
    <property type="entry name" value="7TM_GPCR_serpentine_rcpt_Srw"/>
</dbReference>
<dbReference type="Pfam" id="PF01030">
    <property type="entry name" value="Recep_L_domain"/>
    <property type="match status" value="2"/>
</dbReference>
<dbReference type="Gene3D" id="1.20.1070.10">
    <property type="entry name" value="Rhodopsin 7-helix transmembrane proteins"/>
    <property type="match status" value="1"/>
</dbReference>
<evidence type="ECO:0000313" key="7">
    <source>
        <dbReference type="Proteomes" id="UP000095282"/>
    </source>
</evidence>
<dbReference type="InterPro" id="IPR017452">
    <property type="entry name" value="GPCR_Rhodpsn_7TM"/>
</dbReference>
<evidence type="ECO:0000313" key="8">
    <source>
        <dbReference type="WBParaSite" id="Csp11.Scaffold629.g8389.t1"/>
    </source>
</evidence>
<feature type="transmembrane region" description="Helical" evidence="5">
    <location>
        <begin position="422"/>
        <end position="442"/>
    </location>
</feature>
<keyword evidence="7" id="KW-1185">Reference proteome</keyword>
<dbReference type="GO" id="GO:0008528">
    <property type="term" value="F:G protein-coupled peptide receptor activity"/>
    <property type="evidence" value="ECO:0007669"/>
    <property type="project" value="InterPro"/>
</dbReference>
<keyword evidence="2 5" id="KW-0812">Transmembrane</keyword>
<dbReference type="SUPFAM" id="SSF81321">
    <property type="entry name" value="Family A G protein-coupled receptor-like"/>
    <property type="match status" value="1"/>
</dbReference>
<feature type="domain" description="G-protein coupled receptors family 1 profile" evidence="6">
    <location>
        <begin position="433"/>
        <end position="698"/>
    </location>
</feature>
<proteinExistence type="predicted"/>
<dbReference type="PANTHER" id="PTHR47321">
    <property type="entry name" value="SERPENTINE RECEPTOR, CLASS W"/>
    <property type="match status" value="1"/>
</dbReference>
<evidence type="ECO:0000256" key="1">
    <source>
        <dbReference type="ARBA" id="ARBA00004370"/>
    </source>
</evidence>
<feature type="transmembrane region" description="Helical" evidence="5">
    <location>
        <begin position="449"/>
        <end position="468"/>
    </location>
</feature>
<comment type="subcellular location">
    <subcellularLocation>
        <location evidence="1">Membrane</location>
    </subcellularLocation>
</comment>
<feature type="transmembrane region" description="Helical" evidence="5">
    <location>
        <begin position="640"/>
        <end position="661"/>
    </location>
</feature>
<evidence type="ECO:0000256" key="3">
    <source>
        <dbReference type="ARBA" id="ARBA00022989"/>
    </source>
</evidence>
<dbReference type="Gene3D" id="3.80.20.20">
    <property type="entry name" value="Receptor L-domain"/>
    <property type="match status" value="2"/>
</dbReference>
<dbReference type="WBParaSite" id="Csp11.Scaffold629.g8389.t1">
    <property type="protein sequence ID" value="Csp11.Scaffold629.g8389.t1"/>
    <property type="gene ID" value="Csp11.Scaffold629.g8389"/>
</dbReference>
<dbReference type="Pfam" id="PF10324">
    <property type="entry name" value="7TM_GPCR_Srw"/>
    <property type="match status" value="1"/>
</dbReference>
<dbReference type="PROSITE" id="PS50262">
    <property type="entry name" value="G_PROTEIN_RECEP_F1_2"/>
    <property type="match status" value="1"/>
</dbReference>